<evidence type="ECO:0000313" key="1">
    <source>
        <dbReference type="EMBL" id="JAH90891.1"/>
    </source>
</evidence>
<name>A0A0E9WKT7_ANGAN</name>
<protein>
    <submittedName>
        <fullName evidence="1">Uncharacterized protein</fullName>
    </submittedName>
</protein>
<dbReference type="EMBL" id="GBXM01017686">
    <property type="protein sequence ID" value="JAH90891.1"/>
    <property type="molecule type" value="Transcribed_RNA"/>
</dbReference>
<accession>A0A0E9WKT7</accession>
<reference evidence="1" key="1">
    <citation type="submission" date="2014-11" db="EMBL/GenBank/DDBJ databases">
        <authorList>
            <person name="Amaro Gonzalez C."/>
        </authorList>
    </citation>
    <scope>NUCLEOTIDE SEQUENCE</scope>
</reference>
<dbReference type="AlphaFoldDB" id="A0A0E9WKT7"/>
<reference evidence="1" key="2">
    <citation type="journal article" date="2015" name="Fish Shellfish Immunol.">
        <title>Early steps in the European eel (Anguilla anguilla)-Vibrio vulnificus interaction in the gills: Role of the RtxA13 toxin.</title>
        <authorList>
            <person name="Callol A."/>
            <person name="Pajuelo D."/>
            <person name="Ebbesson L."/>
            <person name="Teles M."/>
            <person name="MacKenzie S."/>
            <person name="Amaro C."/>
        </authorList>
    </citation>
    <scope>NUCLEOTIDE SEQUENCE</scope>
</reference>
<proteinExistence type="predicted"/>
<sequence>MCLPCERGCCQIIAQRNTMNILKKLCVLQFVSSCLCPVGGTMGTCCGTHLFLRQQVEKQ</sequence>
<organism evidence="1">
    <name type="scientific">Anguilla anguilla</name>
    <name type="common">European freshwater eel</name>
    <name type="synonym">Muraena anguilla</name>
    <dbReference type="NCBI Taxonomy" id="7936"/>
    <lineage>
        <taxon>Eukaryota</taxon>
        <taxon>Metazoa</taxon>
        <taxon>Chordata</taxon>
        <taxon>Craniata</taxon>
        <taxon>Vertebrata</taxon>
        <taxon>Euteleostomi</taxon>
        <taxon>Actinopterygii</taxon>
        <taxon>Neopterygii</taxon>
        <taxon>Teleostei</taxon>
        <taxon>Anguilliformes</taxon>
        <taxon>Anguillidae</taxon>
        <taxon>Anguilla</taxon>
    </lineage>
</organism>